<evidence type="ECO:0000313" key="2">
    <source>
        <dbReference type="EMBL" id="KAL3770673.1"/>
    </source>
</evidence>
<organism evidence="2 3">
    <name type="scientific">Discostella pseudostelligera</name>
    <dbReference type="NCBI Taxonomy" id="259834"/>
    <lineage>
        <taxon>Eukaryota</taxon>
        <taxon>Sar</taxon>
        <taxon>Stramenopiles</taxon>
        <taxon>Ochrophyta</taxon>
        <taxon>Bacillariophyta</taxon>
        <taxon>Coscinodiscophyceae</taxon>
        <taxon>Thalassiosirophycidae</taxon>
        <taxon>Stephanodiscales</taxon>
        <taxon>Stephanodiscaceae</taxon>
        <taxon>Discostella</taxon>
    </lineage>
</organism>
<comment type="caution">
    <text evidence="2">The sequence shown here is derived from an EMBL/GenBank/DDBJ whole genome shotgun (WGS) entry which is preliminary data.</text>
</comment>
<reference evidence="2 3" key="1">
    <citation type="submission" date="2024-10" db="EMBL/GenBank/DDBJ databases">
        <title>Updated reference genomes for cyclostephanoid diatoms.</title>
        <authorList>
            <person name="Roberts W.R."/>
            <person name="Alverson A.J."/>
        </authorList>
    </citation>
    <scope>NUCLEOTIDE SEQUENCE [LARGE SCALE GENOMIC DNA]</scope>
    <source>
        <strain evidence="2 3">AJA232-27</strain>
    </source>
</reference>
<evidence type="ECO:0000313" key="3">
    <source>
        <dbReference type="Proteomes" id="UP001530293"/>
    </source>
</evidence>
<evidence type="ECO:0000256" key="1">
    <source>
        <dbReference type="SAM" id="Coils"/>
    </source>
</evidence>
<dbReference type="EMBL" id="JALLBG020000038">
    <property type="protein sequence ID" value="KAL3770673.1"/>
    <property type="molecule type" value="Genomic_DNA"/>
</dbReference>
<name>A0ABD3N3I1_9STRA</name>
<dbReference type="Proteomes" id="UP001530293">
    <property type="component" value="Unassembled WGS sequence"/>
</dbReference>
<sequence>MHNPFSQTRYHGSTLAWASFQQLADMTAEQTRTLRERDAELSQLRPLMEQLNSKLREYEAKEKVSDNTIQQLEQKVKTKEWVIKNLKEEFNAQRSRESSLVAQMTKLNASIEAYETTFHGKDVDVPMLLIKLKEYVERTHDLEGQVRRLTNTKLNELVLMSRPRLMQVVEKEEVVEEPSEAPQSTCESPHCEAAVDEICISVV</sequence>
<protein>
    <submittedName>
        <fullName evidence="2">Uncharacterized protein</fullName>
    </submittedName>
</protein>
<accession>A0ABD3N3I1</accession>
<proteinExistence type="predicted"/>
<gene>
    <name evidence="2" type="ORF">ACHAWU_004372</name>
</gene>
<keyword evidence="1" id="KW-0175">Coiled coil</keyword>
<dbReference type="AlphaFoldDB" id="A0ABD3N3I1"/>
<keyword evidence="3" id="KW-1185">Reference proteome</keyword>
<feature type="coiled-coil region" evidence="1">
    <location>
        <begin position="41"/>
        <end position="89"/>
    </location>
</feature>